<reference evidence="1 2" key="1">
    <citation type="journal article" date="2019" name="Environ. Microbiol.">
        <title>At the nexus of three kingdoms: the genome of the mycorrhizal fungus Gigaspora margarita provides insights into plant, endobacterial and fungal interactions.</title>
        <authorList>
            <person name="Venice F."/>
            <person name="Ghignone S."/>
            <person name="Salvioli di Fossalunga A."/>
            <person name="Amselem J."/>
            <person name="Novero M."/>
            <person name="Xianan X."/>
            <person name="Sedzielewska Toro K."/>
            <person name="Morin E."/>
            <person name="Lipzen A."/>
            <person name="Grigoriev I.V."/>
            <person name="Henrissat B."/>
            <person name="Martin F.M."/>
            <person name="Bonfante P."/>
        </authorList>
    </citation>
    <scope>NUCLEOTIDE SEQUENCE [LARGE SCALE GENOMIC DNA]</scope>
    <source>
        <strain evidence="1 2">BEG34</strain>
    </source>
</reference>
<proteinExistence type="predicted"/>
<keyword evidence="2" id="KW-1185">Reference proteome</keyword>
<evidence type="ECO:0000313" key="1">
    <source>
        <dbReference type="EMBL" id="KAF0546347.1"/>
    </source>
</evidence>
<dbReference type="SUPFAM" id="SSF52047">
    <property type="entry name" value="RNI-like"/>
    <property type="match status" value="1"/>
</dbReference>
<evidence type="ECO:0000313" key="2">
    <source>
        <dbReference type="Proteomes" id="UP000439903"/>
    </source>
</evidence>
<accession>A0A8H4AZ22</accession>
<dbReference type="AlphaFoldDB" id="A0A8H4AZ22"/>
<dbReference type="InterPro" id="IPR032675">
    <property type="entry name" value="LRR_dom_sf"/>
</dbReference>
<name>A0A8H4AZ22_GIGMA</name>
<comment type="caution">
    <text evidence="1">The sequence shown here is derived from an EMBL/GenBank/DDBJ whole genome shotgun (WGS) entry which is preliminary data.</text>
</comment>
<dbReference type="Proteomes" id="UP000439903">
    <property type="component" value="Unassembled WGS sequence"/>
</dbReference>
<dbReference type="Gene3D" id="3.80.10.10">
    <property type="entry name" value="Ribonuclease Inhibitor"/>
    <property type="match status" value="1"/>
</dbReference>
<organism evidence="1 2">
    <name type="scientific">Gigaspora margarita</name>
    <dbReference type="NCBI Taxonomy" id="4874"/>
    <lineage>
        <taxon>Eukaryota</taxon>
        <taxon>Fungi</taxon>
        <taxon>Fungi incertae sedis</taxon>
        <taxon>Mucoromycota</taxon>
        <taxon>Glomeromycotina</taxon>
        <taxon>Glomeromycetes</taxon>
        <taxon>Diversisporales</taxon>
        <taxon>Gigasporaceae</taxon>
        <taxon>Gigaspora</taxon>
    </lineage>
</organism>
<gene>
    <name evidence="1" type="ORF">F8M41_001448</name>
</gene>
<sequence>MPSKTGKNIGHQKVERNHPSTFHVIVLVFDLFSLETKVRKWIDSQFAGSKPNATSIYRIINLLFKLFVESGATLHKLDLYFSDYEINPEIFYSLGRNEQFFSLLQDLSLDLKPGFTTETVTTLLRIITKNATKLSTLKLKGFYPYDEPDLFHALICIIKSQEQLRQFSLIGGDEFPMEFHGVVSALESQKKSLQEILIKFCYCNTEFEVLMNCKNLEILSIEYCNHENILEASINTLKVNRWRIDASSIVQILLKSGTLLQRLSLVSEDDPIQEEPLLLETLKSFCPNITYLSIDGVRFSTQFQDLIGNLQKLQFLTLWDDDEILTDEQVMQFAKLLPLTLQYLDLNYSCLESYIDILLSNCYAPLKYLLVNRLCDEKKAKALAEFCIRNKSLNYVAVCVDLDDNIKKKVEEYVTLMPYDHAVVNC</sequence>
<dbReference type="EMBL" id="WTPW01000112">
    <property type="protein sequence ID" value="KAF0546347.1"/>
    <property type="molecule type" value="Genomic_DNA"/>
</dbReference>
<protein>
    <submittedName>
        <fullName evidence="1">Uncharacterized protein</fullName>
    </submittedName>
</protein>